<feature type="compositionally biased region" description="Low complexity" evidence="3">
    <location>
        <begin position="480"/>
        <end position="490"/>
    </location>
</feature>
<dbReference type="InterPro" id="IPR052063">
    <property type="entry name" value="Polysaccharide_Lyase_1"/>
</dbReference>
<dbReference type="InterPro" id="IPR036116">
    <property type="entry name" value="FN3_sf"/>
</dbReference>
<dbReference type="Proteomes" id="UP000823619">
    <property type="component" value="Unassembled WGS sequence"/>
</dbReference>
<proteinExistence type="predicted"/>
<dbReference type="InterPro" id="IPR011050">
    <property type="entry name" value="Pectin_lyase_fold/virulence"/>
</dbReference>
<feature type="domain" description="Fibronectin type-III" evidence="4">
    <location>
        <begin position="5"/>
        <end position="93"/>
    </location>
</feature>
<dbReference type="Gene3D" id="2.60.40.10">
    <property type="entry name" value="Immunoglobulins"/>
    <property type="match status" value="1"/>
</dbReference>
<name>A0A9D9H8Y2_9BACT</name>
<dbReference type="AlphaFoldDB" id="A0A9D9H8Y2"/>
<accession>A0A9D9H8Y2</accession>
<evidence type="ECO:0000259" key="4">
    <source>
        <dbReference type="PROSITE" id="PS50853"/>
    </source>
</evidence>
<dbReference type="InterPro" id="IPR012334">
    <property type="entry name" value="Pectin_lyas_fold"/>
</dbReference>
<dbReference type="Pfam" id="PF00041">
    <property type="entry name" value="fn3"/>
    <property type="match status" value="1"/>
</dbReference>
<evidence type="ECO:0000313" key="5">
    <source>
        <dbReference type="EMBL" id="MBO8445485.1"/>
    </source>
</evidence>
<organism evidence="5 6">
    <name type="scientific">Candidatus Cryptobacteroides merdavium</name>
    <dbReference type="NCBI Taxonomy" id="2840769"/>
    <lineage>
        <taxon>Bacteria</taxon>
        <taxon>Pseudomonadati</taxon>
        <taxon>Bacteroidota</taxon>
        <taxon>Bacteroidia</taxon>
        <taxon>Bacteroidales</taxon>
        <taxon>Candidatus Cryptobacteroides</taxon>
    </lineage>
</organism>
<dbReference type="SMART" id="SM00060">
    <property type="entry name" value="FN3"/>
    <property type="match status" value="1"/>
</dbReference>
<dbReference type="SUPFAM" id="SSF51126">
    <property type="entry name" value="Pectin lyase-like"/>
    <property type="match status" value="1"/>
</dbReference>
<evidence type="ECO:0000256" key="2">
    <source>
        <dbReference type="ARBA" id="ARBA00023180"/>
    </source>
</evidence>
<dbReference type="PANTHER" id="PTHR42970">
    <property type="entry name" value="PECTATE LYASE C-RELATED"/>
    <property type="match status" value="1"/>
</dbReference>
<protein>
    <submittedName>
        <fullName evidence="5">Fibronectin type III domain-containing protein</fullName>
    </submittedName>
</protein>
<dbReference type="GO" id="GO:0046872">
    <property type="term" value="F:metal ion binding"/>
    <property type="evidence" value="ECO:0007669"/>
    <property type="project" value="UniProtKB-KW"/>
</dbReference>
<gene>
    <name evidence="5" type="ORF">IAC23_07310</name>
</gene>
<evidence type="ECO:0000256" key="3">
    <source>
        <dbReference type="SAM" id="MobiDB-lite"/>
    </source>
</evidence>
<dbReference type="InterPro" id="IPR003961">
    <property type="entry name" value="FN3_dom"/>
</dbReference>
<comment type="caution">
    <text evidence="5">The sequence shown here is derived from an EMBL/GenBank/DDBJ whole genome shotgun (WGS) entry which is preliminary data.</text>
</comment>
<dbReference type="InterPro" id="IPR013783">
    <property type="entry name" value="Ig-like_fold"/>
</dbReference>
<evidence type="ECO:0000313" key="6">
    <source>
        <dbReference type="Proteomes" id="UP000823619"/>
    </source>
</evidence>
<dbReference type="PANTHER" id="PTHR42970:SF1">
    <property type="entry name" value="PECTATE LYASE C-RELATED"/>
    <property type="match status" value="1"/>
</dbReference>
<dbReference type="PROSITE" id="PS50853">
    <property type="entry name" value="FN3"/>
    <property type="match status" value="1"/>
</dbReference>
<dbReference type="CDD" id="cd00063">
    <property type="entry name" value="FN3"/>
    <property type="match status" value="1"/>
</dbReference>
<keyword evidence="2" id="KW-0325">Glycoprotein</keyword>
<feature type="region of interest" description="Disordered" evidence="3">
    <location>
        <begin position="480"/>
        <end position="503"/>
    </location>
</feature>
<reference evidence="5" key="1">
    <citation type="submission" date="2020-10" db="EMBL/GenBank/DDBJ databases">
        <authorList>
            <person name="Gilroy R."/>
        </authorList>
    </citation>
    <scope>NUCLEOTIDE SEQUENCE</scope>
    <source>
        <strain evidence="5">D5-748</strain>
    </source>
</reference>
<dbReference type="SUPFAM" id="SSF49265">
    <property type="entry name" value="Fibronectin type III"/>
    <property type="match status" value="1"/>
</dbReference>
<dbReference type="Gene3D" id="2.160.20.10">
    <property type="entry name" value="Single-stranded right-handed beta-helix, Pectin lyase-like"/>
    <property type="match status" value="1"/>
</dbReference>
<reference evidence="5" key="2">
    <citation type="journal article" date="2021" name="PeerJ">
        <title>Extensive microbial diversity within the chicken gut microbiome revealed by metagenomics and culture.</title>
        <authorList>
            <person name="Gilroy R."/>
            <person name="Ravi A."/>
            <person name="Getino M."/>
            <person name="Pursley I."/>
            <person name="Horton D.L."/>
            <person name="Alikhan N.F."/>
            <person name="Baker D."/>
            <person name="Gharbi K."/>
            <person name="Hall N."/>
            <person name="Watson M."/>
            <person name="Adriaenssens E.M."/>
            <person name="Foster-Nyarko E."/>
            <person name="Jarju S."/>
            <person name="Secka A."/>
            <person name="Antonio M."/>
            <person name="Oren A."/>
            <person name="Chaudhuri R.R."/>
            <person name="La Ragione R."/>
            <person name="Hildebrand F."/>
            <person name="Pallen M.J."/>
        </authorList>
    </citation>
    <scope>NUCLEOTIDE SEQUENCE</scope>
    <source>
        <strain evidence="5">D5-748</strain>
    </source>
</reference>
<evidence type="ECO:0000256" key="1">
    <source>
        <dbReference type="ARBA" id="ARBA00022723"/>
    </source>
</evidence>
<keyword evidence="1" id="KW-0479">Metal-binding</keyword>
<dbReference type="EMBL" id="JADIMO010000095">
    <property type="protein sequence ID" value="MBO8445485.1"/>
    <property type="molecule type" value="Genomic_DNA"/>
</dbReference>
<sequence>MVLSVPGNFAGTVSGETSLTFSWDPVEGASQYYAALTNAYDETSVGDPVFVTESSVTFEGLEKGFSYVCRVRAIGGMEYSEFLVSDAVYLPDPEYESFKMPASEDEHGLTLAFPGAEGGGMHVTGGRGGAVIHVTNTNDSGEGSLREALNTSGSRTVVFDVAGRIDLQSELRISEGNLTIAGQTAPGQGICISGYPVAVDADNVIIRFLRFRLGDVNAASAAVTDTLASVYGHYRDGIIIDHCSMSWGLDGCASFYANTDFTMQWCMVYEALNNPVSSAGAGLHGMGGIWGGKNASFHHNLLAHNGNGSPRLDCPDMYGDHLSTHRGNVDIRNNVIYNWGSNSMYGGEDGSFNVIDNYFKPGPASEEAAWFVDAWWYSPEYSSGTDYPDIHVSGNWHSGNYASAINSDNSQGVVWRDQSQYGENPSHSLQTEPFKILADDATACYMTAHSAEDAFTAVTGYAGASLVRDNADTRVASEAMNANSSASGSNGSTGGLIDSQTDAGGWQEYSATSDELTAVTDTDGDGMPDAFETEYSLDPSNASDASSMTLDNHGRYTNLEMYLHWLVRDIVSAQGVNGTYTEL</sequence>